<evidence type="ECO:0008006" key="3">
    <source>
        <dbReference type="Google" id="ProtNLM"/>
    </source>
</evidence>
<sequence>MCKNCNLGLLIMNEDIGFEETYEVELELTKTVKGTLGSFHTKDSYPVNYLLTAMNHRDLECLEVAAEAFDFEQVNFEEMVQREIDVKRVNKEIVAQYLEKGTNNALFFPPIIVSVVGFDEEEMPLHKYENCTECSDEVVTGKNSFFYKTWDRHFQIEVPRVKSGFDFYSSDNYGDIQIYKHAAKLNFDPNLVKFVVIDGQHRFKAIQEYLRRYPEQKKFLNIPVCICFSPKAIENNGPEDILDTLRNMFVTINNTGKKVSGHYIDLLNDSSLASQTVRTLANHWKKQTDDPTESKLQFLEWNQRSDSKARRVNRSYSITTVSMLCEALKQTVFLNDKEHTNLHNILNLYEMKERLEVEGDSIYAINEDSFSHYQKGILYDLIKERLIEPLEKLLTKPSVYEEKMSSYYAALEICKRKARNSDAGYPTFITELSKFSDVDRDLHDEQSVSASKYFSSLISDNEHLENYNRIVFIQAYLNCWTKIIDCHPVFRADLNDFTEVFVKSLEPLAFNKNKMIFSKSRLFNQLTLYKNNKPNTTKFGKECWSDLLITTFMNSEQKDQIHAWLAKKPGTEEAKNRFNSIIENAKCSFVDKMRQEVLKDNLKNWRSKDFPLGFRRELEDLETSGKQNEIGKKLEKESQSQIDARIEILSNIIGVTPTILLERKVES</sequence>
<evidence type="ECO:0000313" key="2">
    <source>
        <dbReference type="Proteomes" id="UP000305874"/>
    </source>
</evidence>
<reference evidence="1 2" key="1">
    <citation type="submission" date="2017-12" db="EMBL/GenBank/DDBJ databases">
        <authorList>
            <person name="Paulsen S."/>
            <person name="Gram L.K."/>
        </authorList>
    </citation>
    <scope>NUCLEOTIDE SEQUENCE [LARGE SCALE GENOMIC DNA]</scope>
    <source>
        <strain evidence="1 2">S2897</strain>
    </source>
</reference>
<name>A0A5S3Z4L8_9GAMM</name>
<accession>A0A5S3Z4L8</accession>
<dbReference type="AlphaFoldDB" id="A0A5S3Z4L8"/>
<reference evidence="2" key="2">
    <citation type="submission" date="2019-06" db="EMBL/GenBank/DDBJ databases">
        <title>Co-occurence of chitin degradation, pigmentation and bioactivity in marine Pseudoalteromonas.</title>
        <authorList>
            <person name="Sonnenschein E.C."/>
            <person name="Bech P.K."/>
        </authorList>
    </citation>
    <scope>NUCLEOTIDE SEQUENCE [LARGE SCALE GENOMIC DNA]</scope>
    <source>
        <strain evidence="2">S2897</strain>
    </source>
</reference>
<dbReference type="Proteomes" id="UP000305874">
    <property type="component" value="Unassembled WGS sequence"/>
</dbReference>
<evidence type="ECO:0000313" key="1">
    <source>
        <dbReference type="EMBL" id="TMP86780.1"/>
    </source>
</evidence>
<gene>
    <name evidence="1" type="ORF">CWC05_09870</name>
</gene>
<proteinExistence type="predicted"/>
<organism evidence="1 2">
    <name type="scientific">Pseudoalteromonas ruthenica</name>
    <dbReference type="NCBI Taxonomy" id="151081"/>
    <lineage>
        <taxon>Bacteria</taxon>
        <taxon>Pseudomonadati</taxon>
        <taxon>Pseudomonadota</taxon>
        <taxon>Gammaproteobacteria</taxon>
        <taxon>Alteromonadales</taxon>
        <taxon>Pseudoalteromonadaceae</taxon>
        <taxon>Pseudoalteromonas</taxon>
    </lineage>
</organism>
<protein>
    <recommendedName>
        <fullName evidence="3">DGQHR domain-containing protein</fullName>
    </recommendedName>
</protein>
<comment type="caution">
    <text evidence="1">The sequence shown here is derived from an EMBL/GenBank/DDBJ whole genome shotgun (WGS) entry which is preliminary data.</text>
</comment>
<dbReference type="EMBL" id="PNCG01000010">
    <property type="protein sequence ID" value="TMP86780.1"/>
    <property type="molecule type" value="Genomic_DNA"/>
</dbReference>